<proteinExistence type="predicted"/>
<evidence type="ECO:0000313" key="2">
    <source>
        <dbReference type="Proteomes" id="UP000789759"/>
    </source>
</evidence>
<protein>
    <submittedName>
        <fullName evidence="1">12381_t:CDS:1</fullName>
    </submittedName>
</protein>
<accession>A0A9N9K4X9</accession>
<name>A0A9N9K4X9_9GLOM</name>
<comment type="caution">
    <text evidence="1">The sequence shown here is derived from an EMBL/GenBank/DDBJ whole genome shotgun (WGS) entry which is preliminary data.</text>
</comment>
<keyword evidence="2" id="KW-1185">Reference proteome</keyword>
<dbReference type="EMBL" id="CAJVQA010036515">
    <property type="protein sequence ID" value="CAG8808633.1"/>
    <property type="molecule type" value="Genomic_DNA"/>
</dbReference>
<sequence>MKKGNANTMLLENTFNITAGNCGVPLFLTYIRIKSIYKPDFDLCNPIGSIFDLIKKYCKKKPDPIKQNDE</sequence>
<feature type="non-terminal residue" evidence="1">
    <location>
        <position position="70"/>
    </location>
</feature>
<reference evidence="1" key="1">
    <citation type="submission" date="2021-06" db="EMBL/GenBank/DDBJ databases">
        <authorList>
            <person name="Kallberg Y."/>
            <person name="Tangrot J."/>
            <person name="Rosling A."/>
        </authorList>
    </citation>
    <scope>NUCLEOTIDE SEQUENCE</scope>
    <source>
        <strain evidence="1">FL966</strain>
    </source>
</reference>
<organism evidence="1 2">
    <name type="scientific">Cetraspora pellucida</name>
    <dbReference type="NCBI Taxonomy" id="1433469"/>
    <lineage>
        <taxon>Eukaryota</taxon>
        <taxon>Fungi</taxon>
        <taxon>Fungi incertae sedis</taxon>
        <taxon>Mucoromycota</taxon>
        <taxon>Glomeromycotina</taxon>
        <taxon>Glomeromycetes</taxon>
        <taxon>Diversisporales</taxon>
        <taxon>Gigasporaceae</taxon>
        <taxon>Cetraspora</taxon>
    </lineage>
</organism>
<dbReference type="Proteomes" id="UP000789759">
    <property type="component" value="Unassembled WGS sequence"/>
</dbReference>
<evidence type="ECO:0000313" key="1">
    <source>
        <dbReference type="EMBL" id="CAG8808633.1"/>
    </source>
</evidence>
<dbReference type="AlphaFoldDB" id="A0A9N9K4X9"/>
<gene>
    <name evidence="1" type="ORF">CPELLU_LOCUS18402</name>
</gene>